<dbReference type="InterPro" id="IPR003043">
    <property type="entry name" value="Uropor_MeTrfase_CS"/>
</dbReference>
<dbReference type="SUPFAM" id="SSF53790">
    <property type="entry name" value="Tetrapyrrole methylase"/>
    <property type="match status" value="1"/>
</dbReference>
<dbReference type="Pfam" id="PF00590">
    <property type="entry name" value="TP_methylase"/>
    <property type="match status" value="1"/>
</dbReference>
<comment type="pathway">
    <text evidence="1">Cofactor biosynthesis; adenosylcobalamin biosynthesis.</text>
</comment>
<proteinExistence type="inferred from homology"/>
<dbReference type="PANTHER" id="PTHR45790:SF4">
    <property type="entry name" value="COBALT-PRECORRIN-4 C(11)-METHYLTRANSFERASE"/>
    <property type="match status" value="1"/>
</dbReference>
<dbReference type="GO" id="GO:0046026">
    <property type="term" value="F:precorrin-4 C11-methyltransferase activity"/>
    <property type="evidence" value="ECO:0007669"/>
    <property type="project" value="InterPro"/>
</dbReference>
<dbReference type="KEGG" id="afo:Afer_0806"/>
<dbReference type="AlphaFoldDB" id="C7LYE5"/>
<dbReference type="InterPro" id="IPR035996">
    <property type="entry name" value="4pyrrol_Methylase_sf"/>
</dbReference>
<evidence type="ECO:0000256" key="2">
    <source>
        <dbReference type="ARBA" id="ARBA00005879"/>
    </source>
</evidence>
<dbReference type="EMBL" id="CP001631">
    <property type="protein sequence ID" value="ACU53753.1"/>
    <property type="molecule type" value="Genomic_DNA"/>
</dbReference>
<dbReference type="InterPro" id="IPR014776">
    <property type="entry name" value="4pyrrole_Mease_sub2"/>
</dbReference>
<dbReference type="CDD" id="cd11641">
    <property type="entry name" value="Precorrin-4_C11-MT"/>
    <property type="match status" value="1"/>
</dbReference>
<organism evidence="9 10">
    <name type="scientific">Acidimicrobium ferrooxidans (strain DSM 10331 / JCM 15462 / NBRC 103882 / ICP)</name>
    <dbReference type="NCBI Taxonomy" id="525909"/>
    <lineage>
        <taxon>Bacteria</taxon>
        <taxon>Bacillati</taxon>
        <taxon>Actinomycetota</taxon>
        <taxon>Acidimicrobiia</taxon>
        <taxon>Acidimicrobiales</taxon>
        <taxon>Acidimicrobiaceae</taxon>
        <taxon>Acidimicrobium</taxon>
    </lineage>
</organism>
<evidence type="ECO:0000256" key="7">
    <source>
        <dbReference type="SAM" id="MobiDB-lite"/>
    </source>
</evidence>
<keyword evidence="5 9" id="KW-0808">Transferase</keyword>
<evidence type="ECO:0000313" key="10">
    <source>
        <dbReference type="Proteomes" id="UP000000771"/>
    </source>
</evidence>
<comment type="similarity">
    <text evidence="2">Belongs to the precorrin methyltransferase family.</text>
</comment>
<dbReference type="Gene3D" id="3.40.1010.10">
    <property type="entry name" value="Cobalt-precorrin-4 Transmethylase, Domain 1"/>
    <property type="match status" value="1"/>
</dbReference>
<evidence type="ECO:0000256" key="4">
    <source>
        <dbReference type="ARBA" id="ARBA00022603"/>
    </source>
</evidence>
<keyword evidence="10" id="KW-1185">Reference proteome</keyword>
<protein>
    <submittedName>
        <fullName evidence="9">Uroporphyrin-III C/tetrapyrrole (Corrin/Porphyrin) methyltransferase</fullName>
    </submittedName>
</protein>
<dbReference type="GO" id="GO:0032259">
    <property type="term" value="P:methylation"/>
    <property type="evidence" value="ECO:0007669"/>
    <property type="project" value="UniProtKB-KW"/>
</dbReference>
<dbReference type="Proteomes" id="UP000000771">
    <property type="component" value="Chromosome"/>
</dbReference>
<evidence type="ECO:0000256" key="3">
    <source>
        <dbReference type="ARBA" id="ARBA00022573"/>
    </source>
</evidence>
<dbReference type="UniPathway" id="UPA00148"/>
<accession>C7LYE5</accession>
<dbReference type="InterPro" id="IPR014777">
    <property type="entry name" value="4pyrrole_Mease_sub1"/>
</dbReference>
<keyword evidence="4 9" id="KW-0489">Methyltransferase</keyword>
<dbReference type="Gene3D" id="3.30.950.10">
    <property type="entry name" value="Methyltransferase, Cobalt-precorrin-4 Transmethylase, Domain 2"/>
    <property type="match status" value="1"/>
</dbReference>
<evidence type="ECO:0000256" key="5">
    <source>
        <dbReference type="ARBA" id="ARBA00022679"/>
    </source>
</evidence>
<dbReference type="InterPro" id="IPR050161">
    <property type="entry name" value="Siro_Cobalamin_biosynth"/>
</dbReference>
<dbReference type="HOGENOM" id="CLU_011276_7_1_11"/>
<dbReference type="RefSeq" id="WP_015798242.1">
    <property type="nucleotide sequence ID" value="NC_013124.1"/>
</dbReference>
<evidence type="ECO:0000313" key="9">
    <source>
        <dbReference type="EMBL" id="ACU53753.1"/>
    </source>
</evidence>
<dbReference type="GO" id="GO:0009236">
    <property type="term" value="P:cobalamin biosynthetic process"/>
    <property type="evidence" value="ECO:0007669"/>
    <property type="project" value="UniProtKB-UniPathway"/>
</dbReference>
<dbReference type="PROSITE" id="PS00839">
    <property type="entry name" value="SUMT_1"/>
    <property type="match status" value="1"/>
</dbReference>
<reference evidence="9 10" key="1">
    <citation type="journal article" date="2009" name="Stand. Genomic Sci.">
        <title>Complete genome sequence of Acidimicrobium ferrooxidans type strain (ICP).</title>
        <authorList>
            <person name="Clum A."/>
            <person name="Nolan M."/>
            <person name="Lang E."/>
            <person name="Glavina Del Rio T."/>
            <person name="Tice H."/>
            <person name="Copeland A."/>
            <person name="Cheng J.F."/>
            <person name="Lucas S."/>
            <person name="Chen F."/>
            <person name="Bruce D."/>
            <person name="Goodwin L."/>
            <person name="Pitluck S."/>
            <person name="Ivanova N."/>
            <person name="Mavrommatis K."/>
            <person name="Mikhailova N."/>
            <person name="Pati A."/>
            <person name="Chen A."/>
            <person name="Palaniappan K."/>
            <person name="Goker M."/>
            <person name="Spring S."/>
            <person name="Land M."/>
            <person name="Hauser L."/>
            <person name="Chang Y.J."/>
            <person name="Jeffries C.C."/>
            <person name="Chain P."/>
            <person name="Bristow J."/>
            <person name="Eisen J.A."/>
            <person name="Markowitz V."/>
            <person name="Hugenholtz P."/>
            <person name="Kyrpides N.C."/>
            <person name="Klenk H.P."/>
            <person name="Lapidus A."/>
        </authorList>
    </citation>
    <scope>NUCLEOTIDE SEQUENCE [LARGE SCALE GENOMIC DNA]</scope>
    <source>
        <strain evidence="10">DSM 10331 / JCM 15462 / NBRC 103882 / ICP</strain>
    </source>
</reference>
<evidence type="ECO:0000259" key="8">
    <source>
        <dbReference type="Pfam" id="PF00590"/>
    </source>
</evidence>
<dbReference type="STRING" id="525909.Afer_0806"/>
<feature type="region of interest" description="Disordered" evidence="7">
    <location>
        <begin position="253"/>
        <end position="273"/>
    </location>
</feature>
<gene>
    <name evidence="9" type="ordered locus">Afer_0806</name>
</gene>
<keyword evidence="3" id="KW-0169">Cobalamin biosynthesis</keyword>
<evidence type="ECO:0000256" key="1">
    <source>
        <dbReference type="ARBA" id="ARBA00004953"/>
    </source>
</evidence>
<feature type="domain" description="Tetrapyrrole methylase" evidence="8">
    <location>
        <begin position="5"/>
        <end position="211"/>
    </location>
</feature>
<dbReference type="PANTHER" id="PTHR45790">
    <property type="entry name" value="SIROHEME SYNTHASE-RELATED"/>
    <property type="match status" value="1"/>
</dbReference>
<sequence length="273" mass="28749">MSGLISFVGAGPGASDLLTLRAVERLRAADIVVWASSLIPDDVLGFCAPGAQIHDSALMTLEDVLGVYAANPEAAIVRLHSGDPSLYGAIQEQLDWCIANDRAVEIVPGVTSVAACAAVLGRELTVPQVAQSVVITRVAARTSASMPERERLRAYAALGGTLAILLSGAHPERVVEELLAEGSAFTASTPAAVVVRASWPEERFERTTIAGIPEAVRRLGASRSVTIVVGDALVAPGARSHLYAPSFSHRFRARSTAGTTQGRPRARLRRSVR</sequence>
<evidence type="ECO:0000256" key="6">
    <source>
        <dbReference type="ARBA" id="ARBA00022691"/>
    </source>
</evidence>
<name>C7LYE5_ACIFD</name>
<dbReference type="eggNOG" id="COG2875">
    <property type="taxonomic scope" value="Bacteria"/>
</dbReference>
<dbReference type="InterPro" id="IPR006362">
    <property type="entry name" value="Cbl_synth_CobM/CibF"/>
</dbReference>
<keyword evidence="6" id="KW-0949">S-adenosyl-L-methionine</keyword>
<dbReference type="InterPro" id="IPR000878">
    <property type="entry name" value="4pyrrol_Mease"/>
</dbReference>
<feature type="compositionally biased region" description="Basic residues" evidence="7">
    <location>
        <begin position="264"/>
        <end position="273"/>
    </location>
</feature>